<reference evidence="10" key="1">
    <citation type="submission" date="2022-02" db="EMBL/GenBank/DDBJ databases">
        <authorList>
            <person name="Giguere J D."/>
        </authorList>
    </citation>
    <scope>NUCLEOTIDE SEQUENCE</scope>
    <source>
        <strain evidence="10">CCAP 1055/1</strain>
    </source>
</reference>
<evidence type="ECO:0000256" key="9">
    <source>
        <dbReference type="RuleBase" id="RU363100"/>
    </source>
</evidence>
<organism evidence="10">
    <name type="scientific">Phaeodactylum tricornutum</name>
    <name type="common">Diatom</name>
    <dbReference type="NCBI Taxonomy" id="2850"/>
    <lineage>
        <taxon>Eukaryota</taxon>
        <taxon>Sar</taxon>
        <taxon>Stramenopiles</taxon>
        <taxon>Ochrophyta</taxon>
        <taxon>Bacillariophyta</taxon>
        <taxon>Bacillariophyceae</taxon>
        <taxon>Bacillariophycidae</taxon>
        <taxon>Naviculales</taxon>
        <taxon>Phaeodactylaceae</taxon>
        <taxon>Phaeodactylum</taxon>
    </lineage>
</organism>
<keyword evidence="5 9" id="KW-0999">Mitochondrion inner membrane</keyword>
<evidence type="ECO:0000256" key="4">
    <source>
        <dbReference type="ARBA" id="ARBA00022692"/>
    </source>
</evidence>
<evidence type="ECO:0000256" key="6">
    <source>
        <dbReference type="ARBA" id="ARBA00022989"/>
    </source>
</evidence>
<comment type="subcellular location">
    <subcellularLocation>
        <location evidence="1 9">Mitochondrion inner membrane</location>
        <topology evidence="1 9">Multi-pass membrane protein</topology>
    </subcellularLocation>
</comment>
<protein>
    <recommendedName>
        <fullName evidence="9">Mitochondrial pyruvate carrier</fullName>
    </recommendedName>
</protein>
<dbReference type="Pfam" id="PF03650">
    <property type="entry name" value="MPC"/>
    <property type="match status" value="1"/>
</dbReference>
<keyword evidence="3 9" id="KW-0813">Transport</keyword>
<dbReference type="Proteomes" id="UP000836788">
    <property type="component" value="Chromosome 14"/>
</dbReference>
<evidence type="ECO:0000256" key="7">
    <source>
        <dbReference type="ARBA" id="ARBA00023128"/>
    </source>
</evidence>
<evidence type="ECO:0000256" key="3">
    <source>
        <dbReference type="ARBA" id="ARBA00022448"/>
    </source>
</evidence>
<proteinExistence type="inferred from homology"/>
<dbReference type="EMBL" id="OU594955">
    <property type="protein sequence ID" value="CAG9280915.1"/>
    <property type="molecule type" value="Genomic_DNA"/>
</dbReference>
<dbReference type="InterPro" id="IPR005336">
    <property type="entry name" value="MPC"/>
</dbReference>
<sequence length="100" mass="11031">MGVVSKVAAADAGPFTVHFWAPMSKWMISGASFMDLHRPTDKISLPQYTALTLTGFFFSRYALLVTPINYTLCSVNIALFGSSAWHLGRKVNADFIEKKA</sequence>
<name>A0A8J9SIU9_PHATR</name>
<evidence type="ECO:0000256" key="5">
    <source>
        <dbReference type="ARBA" id="ARBA00022792"/>
    </source>
</evidence>
<evidence type="ECO:0000256" key="2">
    <source>
        <dbReference type="ARBA" id="ARBA00006416"/>
    </source>
</evidence>
<accession>A0A8J9SIU9</accession>
<dbReference type="GO" id="GO:0005743">
    <property type="term" value="C:mitochondrial inner membrane"/>
    <property type="evidence" value="ECO:0007669"/>
    <property type="project" value="UniProtKB-SubCell"/>
</dbReference>
<dbReference type="GO" id="GO:0006850">
    <property type="term" value="P:pyruvate import into mitochondria"/>
    <property type="evidence" value="ECO:0007669"/>
    <property type="project" value="InterPro"/>
</dbReference>
<keyword evidence="6" id="KW-1133">Transmembrane helix</keyword>
<keyword evidence="7 9" id="KW-0496">Mitochondrion</keyword>
<gene>
    <name evidence="10" type="ORF">PTTT1_LOCUS14816</name>
</gene>
<dbReference type="AlphaFoldDB" id="A0A8J9SIU9"/>
<comment type="function">
    <text evidence="9">Mediates the uptake of pyruvate into mitochondria.</text>
</comment>
<keyword evidence="8" id="KW-0472">Membrane</keyword>
<evidence type="ECO:0000313" key="10">
    <source>
        <dbReference type="EMBL" id="CAG9280915.1"/>
    </source>
</evidence>
<comment type="similarity">
    <text evidence="2 9">Belongs to the mitochondrial pyruvate carrier (MPC) (TC 2.A.105) family.</text>
</comment>
<keyword evidence="4" id="KW-0812">Transmembrane</keyword>
<evidence type="ECO:0000256" key="8">
    <source>
        <dbReference type="ARBA" id="ARBA00023136"/>
    </source>
</evidence>
<evidence type="ECO:0000256" key="1">
    <source>
        <dbReference type="ARBA" id="ARBA00004448"/>
    </source>
</evidence>